<dbReference type="Pfam" id="PF13469">
    <property type="entry name" value="Sulfotransfer_3"/>
    <property type="match status" value="1"/>
</dbReference>
<dbReference type="EMBL" id="NHSJ01000028">
    <property type="protein sequence ID" value="PPQ33129.1"/>
    <property type="molecule type" value="Genomic_DNA"/>
</dbReference>
<reference evidence="3 4" key="1">
    <citation type="journal article" date="2018" name="Arch. Microbiol.">
        <title>New insights into the metabolic potential of the phototrophic purple bacterium Rhodopila globiformis DSM 161(T) from its draft genome sequence and evidence for a vanadium-dependent nitrogenase.</title>
        <authorList>
            <person name="Imhoff J.F."/>
            <person name="Rahn T."/>
            <person name="Kunzel S."/>
            <person name="Neulinger S.C."/>
        </authorList>
    </citation>
    <scope>NUCLEOTIDE SEQUENCE [LARGE SCALE GENOMIC DNA]</scope>
    <source>
        <strain evidence="3 4">DSM 16996</strain>
    </source>
</reference>
<dbReference type="PROSITE" id="PS50005">
    <property type="entry name" value="TPR"/>
    <property type="match status" value="2"/>
</dbReference>
<dbReference type="Pfam" id="PF13432">
    <property type="entry name" value="TPR_16"/>
    <property type="match status" value="1"/>
</dbReference>
<gene>
    <name evidence="3" type="ORF">CCR94_02890</name>
</gene>
<comment type="caution">
    <text evidence="3">The sequence shown here is derived from an EMBL/GenBank/DDBJ whole genome shotgun (WGS) entry which is preliminary data.</text>
</comment>
<dbReference type="InterPro" id="IPR026634">
    <property type="entry name" value="TPST-like"/>
</dbReference>
<evidence type="ECO:0000256" key="1">
    <source>
        <dbReference type="ARBA" id="ARBA00022679"/>
    </source>
</evidence>
<keyword evidence="4" id="KW-1185">Reference proteome</keyword>
<sequence>MTMVWRARRRQFTGAGRHPRMTIWRRCCCRRPVTAPCYPSLVIRALVVHEEGVMSSQTIAPGAPISPAAGLAETSLKAAIAHLARGETQAALRAASAACHAAPELPQAHFAYGQAWAALGQHGNAERAFAAAIQLKPDWAEAWIDYGVARYRQGAIEDAKTAMRQALRHVPGHPAARANLGAFLRLTGEPEAAEALLRQTLQQEPQNAGARLNLAADLLQEERAAEALDLLADAHFPQNDPRAARHWLLQQALALLQLGRAEQARAVLARLAALGPLPREIAPLWLWRLVLLAQAEGDLPRACEHAARMERALEAMGPEAVPEHRIMAHYDLAKFWSGQGAHARAFGHWAAGHRLLSRSQPFSRENHLAFVEANRTMLDRARFETGPLAQNRDRAPVFIVGMPRSGATLIEQIVSAHAQAHGAGERPALGRAFFALGGGDGADAVRRIAALDRPTLDAAAETYLREMKALAPDKTRIIDKMPGNFNCLGLVGLMLPGARIIHCRRDPRDVGLSIFTFRFHGAHGYAHDLGDLGWYIGQHDRLMAHWKQALPNPILDVALADWVRDFDGTLARVLAHIDLPPDPNCARFHEAESRVRTVSRAQVRQPVNARGLGRWKTYEQELAPLIAELSYSPKISRRRPARR</sequence>
<dbReference type="Pfam" id="PF14559">
    <property type="entry name" value="TPR_19"/>
    <property type="match status" value="1"/>
</dbReference>
<dbReference type="InterPro" id="IPR027417">
    <property type="entry name" value="P-loop_NTPase"/>
</dbReference>
<keyword evidence="1" id="KW-0808">Transferase</keyword>
<feature type="repeat" description="TPR" evidence="2">
    <location>
        <begin position="106"/>
        <end position="139"/>
    </location>
</feature>
<proteinExistence type="predicted"/>
<keyword evidence="2" id="KW-0802">TPR repeat</keyword>
<dbReference type="Gene3D" id="1.25.40.10">
    <property type="entry name" value="Tetratricopeptide repeat domain"/>
    <property type="match status" value="1"/>
</dbReference>
<name>A0A2S6NEX7_9HYPH</name>
<dbReference type="PANTHER" id="PTHR12788:SF10">
    <property type="entry name" value="PROTEIN-TYROSINE SULFOTRANSFERASE"/>
    <property type="match status" value="1"/>
</dbReference>
<dbReference type="GO" id="GO:0008476">
    <property type="term" value="F:protein-tyrosine sulfotransferase activity"/>
    <property type="evidence" value="ECO:0007669"/>
    <property type="project" value="InterPro"/>
</dbReference>
<dbReference type="SMART" id="SM00028">
    <property type="entry name" value="TPR"/>
    <property type="match status" value="4"/>
</dbReference>
<dbReference type="PANTHER" id="PTHR12788">
    <property type="entry name" value="PROTEIN-TYROSINE SULFOTRANSFERASE 2"/>
    <property type="match status" value="1"/>
</dbReference>
<organism evidence="3 4">
    <name type="scientific">Rhodoblastus sphagnicola</name>
    <dbReference type="NCBI Taxonomy" id="333368"/>
    <lineage>
        <taxon>Bacteria</taxon>
        <taxon>Pseudomonadati</taxon>
        <taxon>Pseudomonadota</taxon>
        <taxon>Alphaproteobacteria</taxon>
        <taxon>Hyphomicrobiales</taxon>
        <taxon>Rhodoblastaceae</taxon>
        <taxon>Rhodoblastus</taxon>
    </lineage>
</organism>
<dbReference type="SUPFAM" id="SSF48452">
    <property type="entry name" value="TPR-like"/>
    <property type="match status" value="1"/>
</dbReference>
<evidence type="ECO:0000256" key="2">
    <source>
        <dbReference type="PROSITE-ProRule" id="PRU00339"/>
    </source>
</evidence>
<dbReference type="SUPFAM" id="SSF52540">
    <property type="entry name" value="P-loop containing nucleoside triphosphate hydrolases"/>
    <property type="match status" value="1"/>
</dbReference>
<evidence type="ECO:0000313" key="4">
    <source>
        <dbReference type="Proteomes" id="UP000239089"/>
    </source>
</evidence>
<feature type="repeat" description="TPR" evidence="2">
    <location>
        <begin position="140"/>
        <end position="173"/>
    </location>
</feature>
<dbReference type="Proteomes" id="UP000239089">
    <property type="component" value="Unassembled WGS sequence"/>
</dbReference>
<protein>
    <submittedName>
        <fullName evidence="3">Uncharacterized protein</fullName>
    </submittedName>
</protein>
<dbReference type="Gene3D" id="3.40.50.300">
    <property type="entry name" value="P-loop containing nucleotide triphosphate hydrolases"/>
    <property type="match status" value="1"/>
</dbReference>
<dbReference type="InterPro" id="IPR019734">
    <property type="entry name" value="TPR_rpt"/>
</dbReference>
<dbReference type="AlphaFoldDB" id="A0A2S6NEX7"/>
<dbReference type="InterPro" id="IPR011990">
    <property type="entry name" value="TPR-like_helical_dom_sf"/>
</dbReference>
<evidence type="ECO:0000313" key="3">
    <source>
        <dbReference type="EMBL" id="PPQ33129.1"/>
    </source>
</evidence>
<accession>A0A2S6NEX7</accession>